<dbReference type="PANTHER" id="PTHR30561">
    <property type="entry name" value="SMR FAMILY PROTON-DEPENDENT DRUG EFFLUX TRANSPORTER SUGE"/>
    <property type="match status" value="1"/>
</dbReference>
<dbReference type="InterPro" id="IPR037185">
    <property type="entry name" value="EmrE-like"/>
</dbReference>
<keyword evidence="2" id="KW-1003">Cell membrane</keyword>
<evidence type="ECO:0000256" key="10">
    <source>
        <dbReference type="ARBA" id="ARBA00023136"/>
    </source>
</evidence>
<dbReference type="GO" id="GO:0009103">
    <property type="term" value="P:lipopolysaccharide biosynthetic process"/>
    <property type="evidence" value="ECO:0007669"/>
    <property type="project" value="UniProtKB-KW"/>
</dbReference>
<dbReference type="AlphaFoldDB" id="A0A370G3V6"/>
<reference evidence="13 14" key="1">
    <citation type="submission" date="2018-07" db="EMBL/GenBank/DDBJ databases">
        <title>Genomic Encyclopedia of Type Strains, Phase IV (KMG-IV): sequencing the most valuable type-strain genomes for metagenomic binning, comparative biology and taxonomic classification.</title>
        <authorList>
            <person name="Goeker M."/>
        </authorList>
    </citation>
    <scope>NUCLEOTIDE SEQUENCE [LARGE SCALE GENOMIC DNA]</scope>
    <source>
        <strain evidence="13 14">DSM 16500</strain>
    </source>
</reference>
<sequence length="123" mass="13106">MQIFALILLGVLLNAGAQLMLKAGMSRIGHFEFSAANVIPIGVKVAGNLPIISGLCMYVISVVVWLLVLSRVQVSFAYPMLSIGYVVNALAANYFFGEPLTSIRILGIFVIIAGVYLVAQSSS</sequence>
<dbReference type="Pfam" id="PF00892">
    <property type="entry name" value="EamA"/>
    <property type="match status" value="1"/>
</dbReference>
<feature type="domain" description="EamA" evidence="12">
    <location>
        <begin position="51"/>
        <end position="118"/>
    </location>
</feature>
<dbReference type="Proteomes" id="UP000254720">
    <property type="component" value="Unassembled WGS sequence"/>
</dbReference>
<evidence type="ECO:0000256" key="7">
    <source>
        <dbReference type="ARBA" id="ARBA00022985"/>
    </source>
</evidence>
<accession>A0A370G3V6</accession>
<dbReference type="GO" id="GO:0022857">
    <property type="term" value="F:transmembrane transporter activity"/>
    <property type="evidence" value="ECO:0007669"/>
    <property type="project" value="InterPro"/>
</dbReference>
<keyword evidence="9" id="KW-0443">Lipid metabolism</keyword>
<keyword evidence="14" id="KW-1185">Reference proteome</keyword>
<feature type="transmembrane region" description="Helical" evidence="11">
    <location>
        <begin position="76"/>
        <end position="96"/>
    </location>
</feature>
<evidence type="ECO:0000313" key="14">
    <source>
        <dbReference type="Proteomes" id="UP000254720"/>
    </source>
</evidence>
<evidence type="ECO:0000256" key="9">
    <source>
        <dbReference type="ARBA" id="ARBA00023098"/>
    </source>
</evidence>
<feature type="transmembrane region" description="Helical" evidence="11">
    <location>
        <begin position="102"/>
        <end position="119"/>
    </location>
</feature>
<organism evidence="13 14">
    <name type="scientific">Aquicella lusitana</name>
    <dbReference type="NCBI Taxonomy" id="254246"/>
    <lineage>
        <taxon>Bacteria</taxon>
        <taxon>Pseudomonadati</taxon>
        <taxon>Pseudomonadota</taxon>
        <taxon>Gammaproteobacteria</taxon>
        <taxon>Legionellales</taxon>
        <taxon>Coxiellaceae</taxon>
        <taxon>Aquicella</taxon>
    </lineage>
</organism>
<dbReference type="InterPro" id="IPR000620">
    <property type="entry name" value="EamA_dom"/>
</dbReference>
<dbReference type="OrthoDB" id="6058674at2"/>
<keyword evidence="3" id="KW-0444">Lipid biosynthesis</keyword>
<gene>
    <name evidence="13" type="ORF">C8D86_13217</name>
</gene>
<keyword evidence="4" id="KW-0997">Cell inner membrane</keyword>
<evidence type="ECO:0000256" key="1">
    <source>
        <dbReference type="ARBA" id="ARBA00004651"/>
    </source>
</evidence>
<evidence type="ECO:0000313" key="13">
    <source>
        <dbReference type="EMBL" id="RDI38458.1"/>
    </source>
</evidence>
<evidence type="ECO:0000256" key="8">
    <source>
        <dbReference type="ARBA" id="ARBA00022989"/>
    </source>
</evidence>
<evidence type="ECO:0000256" key="11">
    <source>
        <dbReference type="SAM" id="Phobius"/>
    </source>
</evidence>
<keyword evidence="8 11" id="KW-1133">Transmembrane helix</keyword>
<evidence type="ECO:0000256" key="6">
    <source>
        <dbReference type="ARBA" id="ARBA00022692"/>
    </source>
</evidence>
<protein>
    <submittedName>
        <fullName evidence="13">Multidrug transporter EmrE-like cation transporter</fullName>
    </submittedName>
</protein>
<keyword evidence="10 11" id="KW-0472">Membrane</keyword>
<dbReference type="EMBL" id="QQAX01000032">
    <property type="protein sequence ID" value="RDI38458.1"/>
    <property type="molecule type" value="Genomic_DNA"/>
</dbReference>
<dbReference type="Gene3D" id="1.10.3730.20">
    <property type="match status" value="1"/>
</dbReference>
<dbReference type="SUPFAM" id="SSF103481">
    <property type="entry name" value="Multidrug resistance efflux transporter EmrE"/>
    <property type="match status" value="1"/>
</dbReference>
<keyword evidence="5" id="KW-0441">Lipid A biosynthesis</keyword>
<keyword evidence="6 11" id="KW-0812">Transmembrane</keyword>
<dbReference type="PANTHER" id="PTHR30561:SF9">
    <property type="entry name" value="4-AMINO-4-DEOXY-L-ARABINOSE-PHOSPHOUNDECAPRENOL FLIPPASE SUBUNIT ARNF-RELATED"/>
    <property type="match status" value="1"/>
</dbReference>
<name>A0A370G3V6_9COXI</name>
<dbReference type="RefSeq" id="WP_114835343.1">
    <property type="nucleotide sequence ID" value="NZ_LR699114.1"/>
</dbReference>
<evidence type="ECO:0000256" key="2">
    <source>
        <dbReference type="ARBA" id="ARBA00022475"/>
    </source>
</evidence>
<proteinExistence type="predicted"/>
<comment type="caution">
    <text evidence="13">The sequence shown here is derived from an EMBL/GenBank/DDBJ whole genome shotgun (WGS) entry which is preliminary data.</text>
</comment>
<feature type="transmembrane region" description="Helical" evidence="11">
    <location>
        <begin position="49"/>
        <end position="69"/>
    </location>
</feature>
<dbReference type="GO" id="GO:0005886">
    <property type="term" value="C:plasma membrane"/>
    <property type="evidence" value="ECO:0007669"/>
    <property type="project" value="UniProtKB-SubCell"/>
</dbReference>
<evidence type="ECO:0000256" key="4">
    <source>
        <dbReference type="ARBA" id="ARBA00022519"/>
    </source>
</evidence>
<keyword evidence="7" id="KW-0448">Lipopolysaccharide biosynthesis</keyword>
<dbReference type="GO" id="GO:0009245">
    <property type="term" value="P:lipid A biosynthetic process"/>
    <property type="evidence" value="ECO:0007669"/>
    <property type="project" value="UniProtKB-KW"/>
</dbReference>
<evidence type="ECO:0000256" key="3">
    <source>
        <dbReference type="ARBA" id="ARBA00022516"/>
    </source>
</evidence>
<evidence type="ECO:0000256" key="5">
    <source>
        <dbReference type="ARBA" id="ARBA00022556"/>
    </source>
</evidence>
<comment type="subcellular location">
    <subcellularLocation>
        <location evidence="1">Cell membrane</location>
        <topology evidence="1">Multi-pass membrane protein</topology>
    </subcellularLocation>
</comment>
<dbReference type="InterPro" id="IPR000390">
    <property type="entry name" value="Small_drug/metabolite_transptr"/>
</dbReference>
<evidence type="ECO:0000259" key="12">
    <source>
        <dbReference type="Pfam" id="PF00892"/>
    </source>
</evidence>